<proteinExistence type="predicted"/>
<dbReference type="SUPFAM" id="SSF52058">
    <property type="entry name" value="L domain-like"/>
    <property type="match status" value="1"/>
</dbReference>
<dbReference type="Proteomes" id="UP001362999">
    <property type="component" value="Unassembled WGS sequence"/>
</dbReference>
<dbReference type="EMBL" id="JAWWNJ010000141">
    <property type="protein sequence ID" value="KAK6984167.1"/>
    <property type="molecule type" value="Genomic_DNA"/>
</dbReference>
<dbReference type="AlphaFoldDB" id="A0AAV9ZJ84"/>
<keyword evidence="2" id="KW-1185">Reference proteome</keyword>
<reference evidence="1 2" key="1">
    <citation type="journal article" date="2024" name="J Genomics">
        <title>Draft genome sequencing and assembly of Favolaschia claudopus CIRM-BRFM 2984 isolated from oak limbs.</title>
        <authorList>
            <person name="Navarro D."/>
            <person name="Drula E."/>
            <person name="Chaduli D."/>
            <person name="Cazenave R."/>
            <person name="Ahrendt S."/>
            <person name="Wang J."/>
            <person name="Lipzen A."/>
            <person name="Daum C."/>
            <person name="Barry K."/>
            <person name="Grigoriev I.V."/>
            <person name="Favel A."/>
            <person name="Rosso M.N."/>
            <person name="Martin F."/>
        </authorList>
    </citation>
    <scope>NUCLEOTIDE SEQUENCE [LARGE SCALE GENOMIC DNA]</scope>
    <source>
        <strain evidence="1 2">CIRM-BRFM 2984</strain>
    </source>
</reference>
<sequence length="376" mass="42183">MRLFSKISLTDHEGHTRTWDEVPTVGRIASVQPLRNLYAILQNSTHLSTYIRTVNLFFRTDEEENLVLGILSSTTSLDTLILGGYLLRPFPINATTLSIFSHPTLRCVDLRNSQFTDENALELLLSHAIGLKELILRNLYIFNDLDADGDANAQETVRHSGRNRIRLESLTLAGFAEPERILQTFSTVDIKHLLSLSIFDGPSTAFIRANAASLQRLSVGQAHGGIGESVQQFFVNLHTQPMFNKATAAYSSRLTQCLLSNQYLDLEANDICGFVSFIGCLGHLDNLSALKTVRVIFHQALDQGYEVANDDDYWASVDEDLHELRSDVVVQIHGARATDCDCEPEDRLTVDMVKSALRLTSNRRDFHVYLDQMPDQ</sequence>
<organism evidence="1 2">
    <name type="scientific">Favolaschia claudopus</name>
    <dbReference type="NCBI Taxonomy" id="2862362"/>
    <lineage>
        <taxon>Eukaryota</taxon>
        <taxon>Fungi</taxon>
        <taxon>Dikarya</taxon>
        <taxon>Basidiomycota</taxon>
        <taxon>Agaricomycotina</taxon>
        <taxon>Agaricomycetes</taxon>
        <taxon>Agaricomycetidae</taxon>
        <taxon>Agaricales</taxon>
        <taxon>Marasmiineae</taxon>
        <taxon>Mycenaceae</taxon>
        <taxon>Favolaschia</taxon>
    </lineage>
</organism>
<evidence type="ECO:0008006" key="3">
    <source>
        <dbReference type="Google" id="ProtNLM"/>
    </source>
</evidence>
<gene>
    <name evidence="1" type="ORF">R3P38DRAFT_3232453</name>
</gene>
<evidence type="ECO:0000313" key="1">
    <source>
        <dbReference type="EMBL" id="KAK6984167.1"/>
    </source>
</evidence>
<accession>A0AAV9ZJ84</accession>
<evidence type="ECO:0000313" key="2">
    <source>
        <dbReference type="Proteomes" id="UP001362999"/>
    </source>
</evidence>
<name>A0AAV9ZJ84_9AGAR</name>
<comment type="caution">
    <text evidence="1">The sequence shown here is derived from an EMBL/GenBank/DDBJ whole genome shotgun (WGS) entry which is preliminary data.</text>
</comment>
<protein>
    <recommendedName>
        <fullName evidence="3">RNI-like protein</fullName>
    </recommendedName>
</protein>